<dbReference type="AlphaFoldDB" id="A0A8S1E5P6"/>
<keyword evidence="4 9" id="KW-0256">Endoplasmic reticulum</keyword>
<evidence type="ECO:0000256" key="3">
    <source>
        <dbReference type="ARBA" id="ARBA00022692"/>
    </source>
</evidence>
<gene>
    <name evidence="11" type="ORF">CBOVIS_LOCUS2183</name>
</gene>
<dbReference type="GO" id="GO:0005789">
    <property type="term" value="C:endoplasmic reticulum membrane"/>
    <property type="evidence" value="ECO:0007669"/>
    <property type="project" value="UniProtKB-SubCell"/>
</dbReference>
<evidence type="ECO:0000256" key="10">
    <source>
        <dbReference type="SAM" id="MobiDB-lite"/>
    </source>
</evidence>
<comment type="function">
    <text evidence="9">Has a role in transport between endoplasmic reticulum and Golgi.</text>
</comment>
<feature type="compositionally biased region" description="Polar residues" evidence="10">
    <location>
        <begin position="66"/>
        <end position="79"/>
    </location>
</feature>
<proteinExistence type="inferred from homology"/>
<feature type="transmembrane region" description="Helical" evidence="9">
    <location>
        <begin position="173"/>
        <end position="192"/>
    </location>
</feature>
<keyword evidence="8 9" id="KW-0472">Membrane</keyword>
<dbReference type="EMBL" id="CADEPM010000001">
    <property type="protein sequence ID" value="CAB3398967.1"/>
    <property type="molecule type" value="Genomic_DNA"/>
</dbReference>
<evidence type="ECO:0000256" key="6">
    <source>
        <dbReference type="ARBA" id="ARBA00022989"/>
    </source>
</evidence>
<evidence type="ECO:0000256" key="2">
    <source>
        <dbReference type="ARBA" id="ARBA00022448"/>
    </source>
</evidence>
<dbReference type="PANTHER" id="PTHR14083:SF0">
    <property type="entry name" value="YIP1D-INTERACTING FACTOR 1, ISOFORM C"/>
    <property type="match status" value="1"/>
</dbReference>
<name>A0A8S1E5P6_9PELO</name>
<organism evidence="11 12">
    <name type="scientific">Caenorhabditis bovis</name>
    <dbReference type="NCBI Taxonomy" id="2654633"/>
    <lineage>
        <taxon>Eukaryota</taxon>
        <taxon>Metazoa</taxon>
        <taxon>Ecdysozoa</taxon>
        <taxon>Nematoda</taxon>
        <taxon>Chromadorea</taxon>
        <taxon>Rhabditida</taxon>
        <taxon>Rhabditina</taxon>
        <taxon>Rhabditomorpha</taxon>
        <taxon>Rhabditoidea</taxon>
        <taxon>Rhabditidae</taxon>
        <taxon>Peloderinae</taxon>
        <taxon>Caenorhabditis</taxon>
    </lineage>
</organism>
<feature type="region of interest" description="Disordered" evidence="10">
    <location>
        <begin position="1"/>
        <end position="85"/>
    </location>
</feature>
<keyword evidence="7 9" id="KW-0333">Golgi apparatus</keyword>
<keyword evidence="3 9" id="KW-0812">Transmembrane</keyword>
<dbReference type="OrthoDB" id="337750at2759"/>
<feature type="transmembrane region" description="Helical" evidence="9">
    <location>
        <begin position="304"/>
        <end position="322"/>
    </location>
</feature>
<protein>
    <recommendedName>
        <fullName evidence="9">Protein YIF1</fullName>
    </recommendedName>
</protein>
<reference evidence="11 12" key="1">
    <citation type="submission" date="2020-04" db="EMBL/GenBank/DDBJ databases">
        <authorList>
            <person name="Laetsch R D."/>
            <person name="Stevens L."/>
            <person name="Kumar S."/>
            <person name="Blaxter L. M."/>
        </authorList>
    </citation>
    <scope>NUCLEOTIDE SEQUENCE [LARGE SCALE GENOMIC DNA]</scope>
</reference>
<evidence type="ECO:0000256" key="8">
    <source>
        <dbReference type="ARBA" id="ARBA00023136"/>
    </source>
</evidence>
<dbReference type="GO" id="GO:0006888">
    <property type="term" value="P:endoplasmic reticulum to Golgi vesicle-mediated transport"/>
    <property type="evidence" value="ECO:0007669"/>
    <property type="project" value="UniProtKB-UniRule"/>
</dbReference>
<dbReference type="PANTHER" id="PTHR14083">
    <property type="entry name" value="YIP1 INTERACTING FACTOR HOMOLOG YIF1 PROTEIN"/>
    <property type="match status" value="1"/>
</dbReference>
<evidence type="ECO:0000313" key="12">
    <source>
        <dbReference type="Proteomes" id="UP000494206"/>
    </source>
</evidence>
<dbReference type="GO" id="GO:0015031">
    <property type="term" value="P:protein transport"/>
    <property type="evidence" value="ECO:0007669"/>
    <property type="project" value="UniProtKB-KW"/>
</dbReference>
<comment type="similarity">
    <text evidence="1 9">Belongs to the YIF1 family.</text>
</comment>
<dbReference type="Proteomes" id="UP000494206">
    <property type="component" value="Unassembled WGS sequence"/>
</dbReference>
<accession>A0A8S1E5P6</accession>
<evidence type="ECO:0000256" key="9">
    <source>
        <dbReference type="RuleBase" id="RU368073"/>
    </source>
</evidence>
<sequence>MSNEWGNDWNTDQWNTGYNAPPHQQAQPDPQQQNANYGGYGSNYYSQGPDNQYSGYGGQQAYGNPQGFTPNPSFQQPDASQSFGGFQPQQFMSDPMLNAAKQFGGQFAEQQKEKITKYLGTFNLKYYFSVDNAYVGKKLGILFFPFLHKDWSVKFSGPSEPYPAREDVNAPDLYIPLMAFLTYVLVSGFVLGTQGRFSPEILGILTSNAFIWVILENIVIFISKYVMNISSALSVWHSLAYSTYKFTHMIVCLLMFMIGDSKFYYCALAYCSLVLVLFLLRSVSHFMFDTAGNYGAEEGRKRKIILVLFVIVTQPLIMWWLTSGASSYDYGKYSLAQMALNKMGNGAKSAFKNGVPMTDDGDIDYEALLKMPKEEFE</sequence>
<comment type="caution">
    <text evidence="11">The sequence shown here is derived from an EMBL/GenBank/DDBJ whole genome shotgun (WGS) entry which is preliminary data.</text>
</comment>
<evidence type="ECO:0000256" key="5">
    <source>
        <dbReference type="ARBA" id="ARBA00022927"/>
    </source>
</evidence>
<feature type="compositionally biased region" description="Polar residues" evidence="10">
    <location>
        <begin position="1"/>
        <end position="18"/>
    </location>
</feature>
<dbReference type="GO" id="GO:0005793">
    <property type="term" value="C:endoplasmic reticulum-Golgi intermediate compartment"/>
    <property type="evidence" value="ECO:0007669"/>
    <property type="project" value="UniProtKB-UniRule"/>
</dbReference>
<evidence type="ECO:0000256" key="7">
    <source>
        <dbReference type="ARBA" id="ARBA00023034"/>
    </source>
</evidence>
<evidence type="ECO:0000256" key="4">
    <source>
        <dbReference type="ARBA" id="ARBA00022824"/>
    </source>
</evidence>
<keyword evidence="12" id="KW-1185">Reference proteome</keyword>
<keyword evidence="2 9" id="KW-0813">Transport</keyword>
<feature type="compositionally biased region" description="Low complexity" evidence="10">
    <location>
        <begin position="19"/>
        <end position="54"/>
    </location>
</feature>
<dbReference type="GO" id="GO:0030134">
    <property type="term" value="C:COPII-coated ER to Golgi transport vesicle"/>
    <property type="evidence" value="ECO:0007669"/>
    <property type="project" value="TreeGrafter"/>
</dbReference>
<keyword evidence="6 9" id="KW-1133">Transmembrane helix</keyword>
<feature type="transmembrane region" description="Helical" evidence="9">
    <location>
        <begin position="263"/>
        <end position="284"/>
    </location>
</feature>
<dbReference type="Pfam" id="PF03878">
    <property type="entry name" value="YIF1"/>
    <property type="match status" value="1"/>
</dbReference>
<dbReference type="InterPro" id="IPR005578">
    <property type="entry name" value="Yif1_fam"/>
</dbReference>
<evidence type="ECO:0000256" key="1">
    <source>
        <dbReference type="ARBA" id="ARBA00009727"/>
    </source>
</evidence>
<keyword evidence="5 9" id="KW-0653">Protein transport</keyword>
<feature type="transmembrane region" description="Helical" evidence="9">
    <location>
        <begin position="235"/>
        <end position="256"/>
    </location>
</feature>
<dbReference type="GO" id="GO:0000139">
    <property type="term" value="C:Golgi membrane"/>
    <property type="evidence" value="ECO:0007669"/>
    <property type="project" value="UniProtKB-SubCell"/>
</dbReference>
<comment type="subcellular location">
    <subcellularLocation>
        <location evidence="9">Endoplasmic reticulum membrane</location>
        <topology evidence="9">Multi-pass membrane protein</topology>
    </subcellularLocation>
    <subcellularLocation>
        <location evidence="9">Golgi apparatus membrane</location>
        <topology evidence="9">Multi-pass membrane protein</topology>
    </subcellularLocation>
</comment>
<feature type="transmembrane region" description="Helical" evidence="9">
    <location>
        <begin position="201"/>
        <end position="223"/>
    </location>
</feature>
<evidence type="ECO:0000313" key="11">
    <source>
        <dbReference type="EMBL" id="CAB3398967.1"/>
    </source>
</evidence>